<evidence type="ECO:0000313" key="12">
    <source>
        <dbReference type="EMBL" id="CAL5076784.1"/>
    </source>
</evidence>
<evidence type="ECO:0000256" key="9">
    <source>
        <dbReference type="SAM" id="MobiDB-lite"/>
    </source>
</evidence>
<keyword evidence="4" id="KW-0507">mRNA processing</keyword>
<keyword evidence="2" id="KW-0150">Chloroplast</keyword>
<evidence type="ECO:0000256" key="7">
    <source>
        <dbReference type="ARBA" id="ARBA00023274"/>
    </source>
</evidence>
<evidence type="ECO:0000256" key="8">
    <source>
        <dbReference type="PROSITE-ProRule" id="PRU00176"/>
    </source>
</evidence>
<dbReference type="CDD" id="cd21608">
    <property type="entry name" value="RRM2_NsCP33_like"/>
    <property type="match status" value="1"/>
</dbReference>
<protein>
    <recommendedName>
        <fullName evidence="10">RRM domain-containing protein</fullName>
    </recommendedName>
</protein>
<organism evidence="12 13">
    <name type="scientific">Urochloa decumbens</name>
    <dbReference type="NCBI Taxonomy" id="240449"/>
    <lineage>
        <taxon>Eukaryota</taxon>
        <taxon>Viridiplantae</taxon>
        <taxon>Streptophyta</taxon>
        <taxon>Embryophyta</taxon>
        <taxon>Tracheophyta</taxon>
        <taxon>Spermatophyta</taxon>
        <taxon>Magnoliopsida</taxon>
        <taxon>Liliopsida</taxon>
        <taxon>Poales</taxon>
        <taxon>Poaceae</taxon>
        <taxon>PACMAD clade</taxon>
        <taxon>Panicoideae</taxon>
        <taxon>Panicodae</taxon>
        <taxon>Paniceae</taxon>
        <taxon>Melinidinae</taxon>
        <taxon>Urochloa</taxon>
    </lineage>
</organism>
<dbReference type="InterPro" id="IPR012677">
    <property type="entry name" value="Nucleotide-bd_a/b_plait_sf"/>
</dbReference>
<evidence type="ECO:0000256" key="3">
    <source>
        <dbReference type="ARBA" id="ARBA00022640"/>
    </source>
</evidence>
<feature type="compositionally biased region" description="Acidic residues" evidence="9">
    <location>
        <begin position="75"/>
        <end position="97"/>
    </location>
</feature>
<feature type="region of interest" description="Disordered" evidence="9">
    <location>
        <begin position="290"/>
        <end position="345"/>
    </location>
</feature>
<dbReference type="AlphaFoldDB" id="A0ABC9FJR5"/>
<evidence type="ECO:0000256" key="2">
    <source>
        <dbReference type="ARBA" id="ARBA00022528"/>
    </source>
</evidence>
<evidence type="ECO:0000259" key="10">
    <source>
        <dbReference type="PROSITE" id="PS50102"/>
    </source>
</evidence>
<keyword evidence="5" id="KW-0677">Repeat</keyword>
<dbReference type="SMART" id="SM00360">
    <property type="entry name" value="RRM"/>
    <property type="match status" value="2"/>
</dbReference>
<dbReference type="GO" id="GO:1990904">
    <property type="term" value="C:ribonucleoprotein complex"/>
    <property type="evidence" value="ECO:0007669"/>
    <property type="project" value="UniProtKB-KW"/>
</dbReference>
<keyword evidence="7" id="KW-0687">Ribonucleoprotein</keyword>
<sequence>MAAAAAAVATFLSLHQPAANGVAVPLPSVRFQGLQRRRVGLCLGLRLFASPRGRPVLLPPSAVSADEAFSSDVEEFEGEDEEEEYFDEGDSEPEEQVEAPRAYSSPRSRPPRGDDPGRLFVGNLPYTFTSEELNEAFSEAGRVDDAQIIYDKVTNRSRGFAFVTMATAEEAAKAIQMFDGALLGGRTARVNYPEVPRGGERRTVTMDGRRRDDGTYKIYAGNLGWGVRADALRAVFEGQAGLLDARVIFERETGRSRGFGFVSFRTSEDAQAALEALDGVELEGRPLRLSLAEQNPPPGSPPSAVQAQQEETTSDESDAETEATSSSESSEAEVDESNLQTAATY</sequence>
<dbReference type="GO" id="GO:0009507">
    <property type="term" value="C:chloroplast"/>
    <property type="evidence" value="ECO:0007669"/>
    <property type="project" value="UniProtKB-SubCell"/>
</dbReference>
<evidence type="ECO:0000256" key="5">
    <source>
        <dbReference type="ARBA" id="ARBA00022737"/>
    </source>
</evidence>
<reference evidence="12 13" key="1">
    <citation type="submission" date="2024-10" db="EMBL/GenBank/DDBJ databases">
        <authorList>
            <person name="Ryan C."/>
        </authorList>
    </citation>
    <scope>NUCLEOTIDE SEQUENCE [LARGE SCALE GENOMIC DNA]</scope>
</reference>
<dbReference type="PROSITE" id="PS50102">
    <property type="entry name" value="RRM"/>
    <property type="match status" value="2"/>
</dbReference>
<keyword evidence="13" id="KW-1185">Reference proteome</keyword>
<dbReference type="InterPro" id="IPR000504">
    <property type="entry name" value="RRM_dom"/>
</dbReference>
<evidence type="ECO:0000313" key="11">
    <source>
        <dbReference type="EMBL" id="CAL5067002.1"/>
    </source>
</evidence>
<dbReference type="FunFam" id="3.30.70.330:FF:000760">
    <property type="entry name" value="33 kDa ribonucleoprotein, chloroplastic"/>
    <property type="match status" value="1"/>
</dbReference>
<keyword evidence="3" id="KW-0934">Plastid</keyword>
<keyword evidence="6 8" id="KW-0694">RNA-binding</keyword>
<feature type="domain" description="RRM" evidence="10">
    <location>
        <begin position="216"/>
        <end position="294"/>
    </location>
</feature>
<accession>A0ABC9FJR5</accession>
<dbReference type="EMBL" id="OZ075115">
    <property type="protein sequence ID" value="CAL5067002.1"/>
    <property type="molecule type" value="Genomic_DNA"/>
</dbReference>
<feature type="domain" description="RRM" evidence="10">
    <location>
        <begin position="117"/>
        <end position="195"/>
    </location>
</feature>
<comment type="subcellular location">
    <subcellularLocation>
        <location evidence="1">Plastid</location>
        <location evidence="1">Chloroplast</location>
    </subcellularLocation>
</comment>
<dbReference type="SUPFAM" id="SSF54928">
    <property type="entry name" value="RNA-binding domain, RBD"/>
    <property type="match status" value="2"/>
</dbReference>
<evidence type="ECO:0000256" key="1">
    <source>
        <dbReference type="ARBA" id="ARBA00004229"/>
    </source>
</evidence>
<feature type="region of interest" description="Disordered" evidence="9">
    <location>
        <begin position="75"/>
        <end position="119"/>
    </location>
</feature>
<dbReference type="Pfam" id="PF00076">
    <property type="entry name" value="RRM_1"/>
    <property type="match status" value="2"/>
</dbReference>
<name>A0ABC9FJR5_9POAL</name>
<dbReference type="GO" id="GO:0006397">
    <property type="term" value="P:mRNA processing"/>
    <property type="evidence" value="ECO:0007669"/>
    <property type="project" value="UniProtKB-KW"/>
</dbReference>
<dbReference type="InterPro" id="IPR050502">
    <property type="entry name" value="Euk_RNA-bind_prot"/>
</dbReference>
<dbReference type="Proteomes" id="UP001497457">
    <property type="component" value="Chromosome 6rd"/>
</dbReference>
<proteinExistence type="predicted"/>
<dbReference type="GO" id="GO:0003723">
    <property type="term" value="F:RNA binding"/>
    <property type="evidence" value="ECO:0007669"/>
    <property type="project" value="UniProtKB-UniRule"/>
</dbReference>
<dbReference type="Proteomes" id="UP001497457">
    <property type="component" value="Chromosome 5rd"/>
</dbReference>
<evidence type="ECO:0000313" key="13">
    <source>
        <dbReference type="Proteomes" id="UP001497457"/>
    </source>
</evidence>
<dbReference type="InterPro" id="IPR048289">
    <property type="entry name" value="RRM2_NsCP33-like"/>
</dbReference>
<dbReference type="InterPro" id="IPR035979">
    <property type="entry name" value="RBD_domain_sf"/>
</dbReference>
<evidence type="ECO:0000256" key="6">
    <source>
        <dbReference type="ARBA" id="ARBA00022884"/>
    </source>
</evidence>
<evidence type="ECO:0000256" key="4">
    <source>
        <dbReference type="ARBA" id="ARBA00022664"/>
    </source>
</evidence>
<dbReference type="PANTHER" id="PTHR48025">
    <property type="entry name" value="OS02G0815200 PROTEIN"/>
    <property type="match status" value="1"/>
</dbReference>
<dbReference type="PANTHER" id="PTHR48025:SF11">
    <property type="entry name" value="RNA-BINDING PROTEIN CP33, CHLOROPLASTIC"/>
    <property type="match status" value="1"/>
</dbReference>
<dbReference type="EMBL" id="OZ075116">
    <property type="protein sequence ID" value="CAL5076784.1"/>
    <property type="molecule type" value="Genomic_DNA"/>
</dbReference>
<gene>
    <name evidence="11" type="ORF">URODEC1_LOCUS100771</name>
    <name evidence="12" type="ORF">URODEC1_LOCUS106352</name>
</gene>
<feature type="compositionally biased region" description="Acidic residues" evidence="9">
    <location>
        <begin position="312"/>
        <end position="321"/>
    </location>
</feature>
<dbReference type="Gene3D" id="3.30.70.330">
    <property type="match status" value="2"/>
</dbReference>